<keyword evidence="5" id="KW-1185">Reference proteome</keyword>
<feature type="domain" description="Pterin-binding" evidence="3">
    <location>
        <begin position="16"/>
        <end position="269"/>
    </location>
</feature>
<dbReference type="PANTHER" id="PTHR20941">
    <property type="entry name" value="FOLATE SYNTHESIS PROTEINS"/>
    <property type="match status" value="1"/>
</dbReference>
<organism evidence="4 5">
    <name type="scientific">Saccharopolyspora ipomoeae</name>
    <dbReference type="NCBI Taxonomy" id="3042027"/>
    <lineage>
        <taxon>Bacteria</taxon>
        <taxon>Bacillati</taxon>
        <taxon>Actinomycetota</taxon>
        <taxon>Actinomycetes</taxon>
        <taxon>Pseudonocardiales</taxon>
        <taxon>Pseudonocardiaceae</taxon>
        <taxon>Saccharopolyspora</taxon>
    </lineage>
</organism>
<dbReference type="Gene3D" id="3.20.20.20">
    <property type="entry name" value="Dihydropteroate synthase-like"/>
    <property type="match status" value="1"/>
</dbReference>
<comment type="caution">
    <text evidence="4">The sequence shown here is derived from an EMBL/GenBank/DDBJ whole genome shotgun (WGS) entry which is preliminary data.</text>
</comment>
<gene>
    <name evidence="4" type="primary">folP</name>
    <name evidence="4" type="ORF">QFW96_20875</name>
</gene>
<accession>A0ABT6PSV6</accession>
<keyword evidence="2 4" id="KW-0808">Transferase</keyword>
<evidence type="ECO:0000313" key="4">
    <source>
        <dbReference type="EMBL" id="MDI2031098.1"/>
    </source>
</evidence>
<comment type="pathway">
    <text evidence="2">Cofactor biosynthesis; tetrahydrofolate biosynthesis; 7,8-dihydrofolate from 2-amino-4-hydroxy-6-hydroxymethyl-7,8-dihydropteridine diphosphate and 4-aminobenzoate: step 1/2.</text>
</comment>
<dbReference type="InterPro" id="IPR006390">
    <property type="entry name" value="DHP_synth_dom"/>
</dbReference>
<keyword evidence="2" id="KW-0460">Magnesium</keyword>
<evidence type="ECO:0000256" key="1">
    <source>
        <dbReference type="ARBA" id="ARBA00009503"/>
    </source>
</evidence>
<dbReference type="EC" id="2.5.1.15" evidence="2"/>
<sequence length="287" mass="31086">MPELAFRGRTVVSDRALIMAIVNRTPDSFYDHGATFEEDRARAAIAHAVAEGADVLDIGGIPASPGPEVTVDEELHRVLPTLEWTRSEFPDLIISIDTYRHEVADVVCRAGADLLNDTWQGYDPKMLEVAAKYGAGYVCSHTGGLEPRTDPTSPQYDDVVADVIAETTSLAEKAVALGVPREGVLIDPAIDFGKNTYQSLEILGRLQEMIDTGWPVLMAMSNKNVVGETLGVELDDRVTGTLAATALAAQAGAAMFRAHQVRETRHTLEMVASIGGERKPSRVVRYL</sequence>
<name>A0ABT6PSV6_9PSEU</name>
<reference evidence="4 5" key="1">
    <citation type="submission" date="2023-04" db="EMBL/GenBank/DDBJ databases">
        <title>Draft genome sequence of Saccharopolyspora sp. TS4A08 isolated from sweet potato rhizospheric soil.</title>
        <authorList>
            <person name="Suksaard P."/>
            <person name="Duangmal K."/>
        </authorList>
    </citation>
    <scope>NUCLEOTIDE SEQUENCE [LARGE SCALE GENOMIC DNA]</scope>
    <source>
        <strain evidence="4 5">TS4A08</strain>
    </source>
</reference>
<dbReference type="GO" id="GO:0004156">
    <property type="term" value="F:dihydropteroate synthase activity"/>
    <property type="evidence" value="ECO:0007669"/>
    <property type="project" value="UniProtKB-EC"/>
</dbReference>
<proteinExistence type="inferred from homology"/>
<keyword evidence="2" id="KW-0289">Folate biosynthesis</keyword>
<dbReference type="PROSITE" id="PS50972">
    <property type="entry name" value="PTERIN_BINDING"/>
    <property type="match status" value="1"/>
</dbReference>
<dbReference type="PANTHER" id="PTHR20941:SF8">
    <property type="entry name" value="INACTIVE DIHYDROPTEROATE SYNTHASE 2"/>
    <property type="match status" value="1"/>
</dbReference>
<comment type="cofactor">
    <cofactor evidence="2">
        <name>Mg(2+)</name>
        <dbReference type="ChEBI" id="CHEBI:18420"/>
    </cofactor>
</comment>
<dbReference type="Proteomes" id="UP001237595">
    <property type="component" value="Unassembled WGS sequence"/>
</dbReference>
<dbReference type="RefSeq" id="WP_281457384.1">
    <property type="nucleotide sequence ID" value="NZ_JASAOF010000015.1"/>
</dbReference>
<evidence type="ECO:0000256" key="2">
    <source>
        <dbReference type="RuleBase" id="RU361205"/>
    </source>
</evidence>
<dbReference type="InterPro" id="IPR011005">
    <property type="entry name" value="Dihydropteroate_synth-like_sf"/>
</dbReference>
<evidence type="ECO:0000313" key="5">
    <source>
        <dbReference type="Proteomes" id="UP001237595"/>
    </source>
</evidence>
<comment type="function">
    <text evidence="2">Catalyzes the condensation of para-aminobenzoate (pABA) with 6-hydroxymethyl-7,8-dihydropterin diphosphate (DHPt-PP) to form 7,8-dihydropteroate (H2Pte), the immediate precursor of folate derivatives.</text>
</comment>
<protein>
    <recommendedName>
        <fullName evidence="2">Dihydropteroate synthase</fullName>
        <shortName evidence="2">DHPS</shortName>
        <ecNumber evidence="2">2.5.1.15</ecNumber>
    </recommendedName>
    <alternativeName>
        <fullName evidence="2">Dihydropteroate pyrophosphorylase</fullName>
    </alternativeName>
</protein>
<dbReference type="InterPro" id="IPR000489">
    <property type="entry name" value="Pterin-binding_dom"/>
</dbReference>
<dbReference type="InterPro" id="IPR045031">
    <property type="entry name" value="DHP_synth-like"/>
</dbReference>
<dbReference type="SUPFAM" id="SSF51717">
    <property type="entry name" value="Dihydropteroate synthetase-like"/>
    <property type="match status" value="1"/>
</dbReference>
<dbReference type="Pfam" id="PF00809">
    <property type="entry name" value="Pterin_bind"/>
    <property type="match status" value="1"/>
</dbReference>
<evidence type="ECO:0000259" key="3">
    <source>
        <dbReference type="PROSITE" id="PS50972"/>
    </source>
</evidence>
<dbReference type="PROSITE" id="PS00792">
    <property type="entry name" value="DHPS_1"/>
    <property type="match status" value="1"/>
</dbReference>
<dbReference type="PROSITE" id="PS00793">
    <property type="entry name" value="DHPS_2"/>
    <property type="match status" value="1"/>
</dbReference>
<comment type="similarity">
    <text evidence="1 2">Belongs to the DHPS family.</text>
</comment>
<keyword evidence="2" id="KW-0479">Metal-binding</keyword>
<dbReference type="EMBL" id="JASAOF010000015">
    <property type="protein sequence ID" value="MDI2031098.1"/>
    <property type="molecule type" value="Genomic_DNA"/>
</dbReference>
<dbReference type="NCBIfam" id="TIGR01496">
    <property type="entry name" value="DHPS"/>
    <property type="match status" value="1"/>
</dbReference>